<reference evidence="2 3" key="1">
    <citation type="submission" date="2016-07" db="EMBL/GenBank/DDBJ databases">
        <title>High microdiversification within the ubiquitous acI lineage of Actinobacteria.</title>
        <authorList>
            <person name="Neuenschwander S.M."/>
            <person name="Salcher M."/>
            <person name="Ghai R."/>
            <person name="Pernthaler J."/>
        </authorList>
    </citation>
    <scope>NUCLEOTIDE SEQUENCE [LARGE SCALE GENOMIC DNA]</scope>
    <source>
        <strain evidence="2">MMS-21-155</strain>
    </source>
</reference>
<dbReference type="Gene3D" id="3.30.2010.10">
    <property type="entry name" value="Metalloproteases ('zincins'), catalytic domain"/>
    <property type="match status" value="1"/>
</dbReference>
<dbReference type="KEGG" id="plak:A1s21155_02330"/>
<evidence type="ECO:0000313" key="2">
    <source>
        <dbReference type="EMBL" id="ASY11822.1"/>
    </source>
</evidence>
<dbReference type="InterPro" id="IPR053136">
    <property type="entry name" value="UTP_pyrophosphatase-like"/>
</dbReference>
<feature type="domain" description="YgjP-like metallopeptidase" evidence="1">
    <location>
        <begin position="28"/>
        <end position="232"/>
    </location>
</feature>
<dbReference type="PANTHER" id="PTHR30399">
    <property type="entry name" value="UNCHARACTERIZED PROTEIN YGJP"/>
    <property type="match status" value="1"/>
</dbReference>
<name>A0AAD0E1A2_9ACTN</name>
<proteinExistence type="predicted"/>
<accession>A0AAD0E1A2</accession>
<dbReference type="GeneID" id="300656986"/>
<dbReference type="Proteomes" id="UP000217216">
    <property type="component" value="Chromosome"/>
</dbReference>
<organism evidence="2 3">
    <name type="scientific">Candidatus Planktophila dulcis</name>
    <dbReference type="NCBI Taxonomy" id="1884914"/>
    <lineage>
        <taxon>Bacteria</taxon>
        <taxon>Bacillati</taxon>
        <taxon>Actinomycetota</taxon>
        <taxon>Actinomycetes</taxon>
        <taxon>Candidatus Nanopelagicales</taxon>
        <taxon>Candidatus Nanopelagicaceae</taxon>
        <taxon>Candidatus Planktophila</taxon>
    </lineage>
</organism>
<protein>
    <submittedName>
        <fullName evidence="2">DUF45 domain-containing protein</fullName>
    </submittedName>
</protein>
<evidence type="ECO:0000259" key="1">
    <source>
        <dbReference type="Pfam" id="PF01863"/>
    </source>
</evidence>
<evidence type="ECO:0000313" key="3">
    <source>
        <dbReference type="Proteomes" id="UP000217216"/>
    </source>
</evidence>
<dbReference type="PANTHER" id="PTHR30399:SF1">
    <property type="entry name" value="UTP PYROPHOSPHATASE"/>
    <property type="match status" value="1"/>
</dbReference>
<sequence length="242" mass="28053">MKTIESIKTADGTFEYELLRKDIKNLHISVYPPTGGIRVSAPKAFDKSKIESSLLRKMPWIRRQKKSLIEQPRQTPRKAVSGEDYYLQGKRLQLFVEEGSKRGKILVKGNRLILFIDANASVDARLRCLDRWYRNLLVKELDSLVPKLMDDTQIYAKSWKSRKMKARWGSCHKVSNEIVVNTELIKKSPSCLKYIVIHELVHIVEPSHDANFVELMDKHLPSWRSDKRTLNSAPLAYANWGY</sequence>
<dbReference type="InterPro" id="IPR002725">
    <property type="entry name" value="YgjP-like_metallopeptidase"/>
</dbReference>
<dbReference type="RefSeq" id="WP_095696086.1">
    <property type="nucleotide sequence ID" value="NZ_CP016770.1"/>
</dbReference>
<keyword evidence="3" id="KW-1185">Reference proteome</keyword>
<gene>
    <name evidence="2" type="ORF">A1s21155_02330</name>
</gene>
<dbReference type="EMBL" id="CP016770">
    <property type="protein sequence ID" value="ASY11822.1"/>
    <property type="molecule type" value="Genomic_DNA"/>
</dbReference>
<dbReference type="Pfam" id="PF01863">
    <property type="entry name" value="YgjP-like"/>
    <property type="match status" value="1"/>
</dbReference>
<dbReference type="AlphaFoldDB" id="A0AAD0E1A2"/>